<keyword evidence="8" id="KW-1185">Reference proteome</keyword>
<dbReference type="EMBL" id="MTSE01000034">
    <property type="protein sequence ID" value="OUJ69392.1"/>
    <property type="molecule type" value="Genomic_DNA"/>
</dbReference>
<keyword evidence="2" id="KW-0677">Repeat</keyword>
<proteinExistence type="predicted"/>
<evidence type="ECO:0000259" key="6">
    <source>
        <dbReference type="Pfam" id="PF23598"/>
    </source>
</evidence>
<dbReference type="PROSITE" id="PS51450">
    <property type="entry name" value="LRR"/>
    <property type="match status" value="2"/>
</dbReference>
<sequence>MWLDVNNLSGSLPASLGQLTQLQSLIIWGNPLSGPLPASFSQLTRLQYVDLHGNYLNGPLPTTALSQLHQLNYLDLGGNQFSGTLPFELGQLTQLKMLSLAQNQLSGSLLPELSQLTNLQQLNLSSNKFEGPLPVEWSRLTQLQGLGLGGNKLSGTLPPEWSQLTKLEGLDLSNNSLDGQLPAVWGQLRQLYGLSLAHNQLSGSLPSEWCHFPLLSSFDLSFNKLSGTLPSELNQLTQLFYLNLSNNQFNGSLPTDLSQLSKLGYFILSNNQFSGPPPIGWRSLTQLRYLYLSNNQLSGILPSEWSELSSLSTLDLSSNQLSGSLPPEWNQCSSLRNLTLSSNHFSGTLPSQWAQGPLGRKLSDLNISHNDFSGQLPSEWGRSENLYSLDLSYNQFNGVVPVEWGEIEYLGFVSLAHNNFRGSLPEQWGKVQNFYHIDLDSNQFSQIPSWQQQEYAEDLLLRVSNNKLDFRSLEPNFSGPNGKRPYYSFDYIPQAPPSGTDTVRYSVGDTLRLTRSLGGRYTHYQWEHQQAGQWVEIAGANDSLLIFSFATTSDSGRYRVRGTNDWATDLTLYSKMLYAQVSTSCPTLTASRPSTIQIGDAVSLQAYAQPIGTAVQWRDAAGTLLATTTRLTVQPTQTTTYTVTPAEAASCPDVQATVTVTVVPAPPLANPPTAACSPNLLGTEPAADSSVPLVNYVRTYTAQVALPATTDITTQAKKAVAVQTQYLDGLGRPVQTVQHQAGIMRPDSTTPDLVQPMAYDALGRQPKQYLPYAIATTTANYGYHANALWEQYHFYTDTPYGPSPINDNVALTGVAYSEQQFEASPRNRVIAQAAPGETWRLLPTEDKANHTVRVQERPHTKWDGVLRFTIDYTGDYGKIEHVPDYAEGALWLKEITDENGHHVREFTDKQGLLLCKQVEDSTGSWLQTYYVYDDFNHLRAVLPPKAIAQATALGANYQMGPNEEPLLFRYRYDGKGRVIGKKVPGQDGEMQFVYDQLDRVIMTQDARQRAMPSPQLSWNKYDQLGRIIMTGIADCSDTFAWLQSEEDRAAQNNLLQQFELHRPDQPTTHHYTISQTYPNLNDTWRFPNARILTVSYYDDYDFDRNGGRDSNYDARYQDQFSTTSTLDKPAVDLRTKGLVTRTKTRVLEVDENDPNAWLTTTFFYNERSQPIQIQSTNVLGGTDVVTSQVDFLGREVKSYSVHTGPNHEPITIAELSNYDHAGRLITTQQQLGSEENATTIASYRYNALGQLINKTLSPDQAITKQSVDYTYTVRGWLKGINEDLVTGATPASTSTDLWGMQLSYECGFRMPEYNGNVSGQKWRSRNDGVARAYGYLYDGASRLKQADYVAQTQAGTWSAEQQRYGLLGINYDKNGNIRSLQRRGLLAQSTHLTPKQYGLVDDLAYSYAYNNRLQAVEDRVLNNAIAQPTGSAAALTSLAGDFQEKMRTAPGQAPTIEYNYDANGNLKADKNKGITSITYNHLDLPTQVNFSAQDFIEYRYTASGEKVAKLIHQAGQVQQIDYVGPYQYEGDSLRFFNHPEGRVLRFVSPSSAQVRYVREYTIKDHLGSLRIAYRPGDPATYWASMEPSRAELEEAQFDQASIATTRFAAGSAARTATVEGSYVAKLNAAAGKPIGPLLLLPVHKGDVVDVLAPGYAPHPVPNGSSFSFSLLSFVTTLLQQPMVPPGGETTKKGRSLPFLGLGLGLVPSLVQTGQVPKGYVRALIFDQDSALVDSYTQPLTAAALSGYEELRLHVQAPQDGYMQVYVGNESALDVLFDDVQVDYKPGLLVQENQYDPWGLALNGINRDGGLPINKHQYIGQEKQEDLNLNWTQTDFRMYDPQLGRFHQVDPLADIISAISPYQYAFNNPTLFSDPSGLLGEVEGIGAPSNFDDERKMGSKKAGNVRKTNGAARPAHASRSNNTAQADATRVLNLNVGVTNSSYHRKADVAGRAAGSTSNLQSTMIPAAIAVPIETFGTITLEELLSRAAAMTMRYGPFVLLTLEGDTDHLHGSSAVKPVTIADMTTNDNQEYKIALGVDDDLANFSMKMNFIPYMNNWAEASESREAIKKKIIAIGMLKNTSFHFNLHTNKGRFDDLININSNKNATTRMEYFLVRDYFPHKTTFYRKSGTIYKKEIPNYKAQE</sequence>
<dbReference type="Gene3D" id="3.80.10.10">
    <property type="entry name" value="Ribonuclease Inhibitor"/>
    <property type="match status" value="3"/>
</dbReference>
<evidence type="ECO:0000313" key="8">
    <source>
        <dbReference type="Proteomes" id="UP000194873"/>
    </source>
</evidence>
<dbReference type="InterPro" id="IPR022385">
    <property type="entry name" value="Rhs_assc_core"/>
</dbReference>
<dbReference type="Gene3D" id="2.180.10.10">
    <property type="entry name" value="RHS repeat-associated core"/>
    <property type="match status" value="2"/>
</dbReference>
<dbReference type="PRINTS" id="PR00019">
    <property type="entry name" value="LEURICHRPT"/>
</dbReference>
<dbReference type="SUPFAM" id="SSF52058">
    <property type="entry name" value="L domain-like"/>
    <property type="match status" value="2"/>
</dbReference>
<dbReference type="FunFam" id="3.80.10.10:FF:000095">
    <property type="entry name" value="LRR receptor-like serine/threonine-protein kinase GSO1"/>
    <property type="match status" value="1"/>
</dbReference>
<evidence type="ECO:0000256" key="3">
    <source>
        <dbReference type="ARBA" id="ARBA00023136"/>
    </source>
</evidence>
<dbReference type="SMART" id="SM00369">
    <property type="entry name" value="LRR_TYP"/>
    <property type="match status" value="9"/>
</dbReference>
<feature type="domain" description="Disease resistance R13L4/SHOC-2-like LRR" evidence="6">
    <location>
        <begin position="10"/>
        <end position="222"/>
    </location>
</feature>
<dbReference type="NCBIfam" id="TIGR03696">
    <property type="entry name" value="Rhs_assc_core"/>
    <property type="match status" value="1"/>
</dbReference>
<dbReference type="PANTHER" id="PTHR48064">
    <property type="entry name" value="OS01G0750400 PROTEIN"/>
    <property type="match status" value="1"/>
</dbReference>
<evidence type="ECO:0000256" key="4">
    <source>
        <dbReference type="SAM" id="MobiDB-lite"/>
    </source>
</evidence>
<dbReference type="InterPro" id="IPR032675">
    <property type="entry name" value="LRR_dom_sf"/>
</dbReference>
<dbReference type="InterPro" id="IPR053038">
    <property type="entry name" value="RLP_Defense"/>
</dbReference>
<evidence type="ECO:0000259" key="5">
    <source>
        <dbReference type="Pfam" id="PF20041"/>
    </source>
</evidence>
<feature type="domain" description="DUF6443" evidence="5">
    <location>
        <begin position="700"/>
        <end position="846"/>
    </location>
</feature>
<dbReference type="Pfam" id="PF20041">
    <property type="entry name" value="DUF6443"/>
    <property type="match status" value="1"/>
</dbReference>
<protein>
    <recommendedName>
        <fullName evidence="9">Ig-like domain-containing protein</fullName>
    </recommendedName>
</protein>
<organism evidence="7 8">
    <name type="scientific">Hymenobacter crusticola</name>
    <dbReference type="NCBI Taxonomy" id="1770526"/>
    <lineage>
        <taxon>Bacteria</taxon>
        <taxon>Pseudomonadati</taxon>
        <taxon>Bacteroidota</taxon>
        <taxon>Cytophagia</taxon>
        <taxon>Cytophagales</taxon>
        <taxon>Hymenobacteraceae</taxon>
        <taxon>Hymenobacter</taxon>
    </lineage>
</organism>
<evidence type="ECO:0000256" key="1">
    <source>
        <dbReference type="ARBA" id="ARBA00022614"/>
    </source>
</evidence>
<dbReference type="InterPro" id="IPR003591">
    <property type="entry name" value="Leu-rich_rpt_typical-subtyp"/>
</dbReference>
<dbReference type="InterPro" id="IPR055414">
    <property type="entry name" value="LRR_R13L4/SHOC2-like"/>
</dbReference>
<dbReference type="PANTHER" id="PTHR48064:SF6">
    <property type="entry name" value="RECEPTOR-LIKE PROTEIN KINASE 2"/>
    <property type="match status" value="1"/>
</dbReference>
<dbReference type="Pfam" id="PF23598">
    <property type="entry name" value="LRR_14"/>
    <property type="match status" value="1"/>
</dbReference>
<name>A0A243W8C0_9BACT</name>
<dbReference type="Pfam" id="PF13855">
    <property type="entry name" value="LRR_8"/>
    <property type="match status" value="1"/>
</dbReference>
<reference evidence="7 8" key="1">
    <citation type="submission" date="2017-01" db="EMBL/GenBank/DDBJ databases">
        <title>A new Hymenobacter.</title>
        <authorList>
            <person name="Liang Y."/>
            <person name="Feng F."/>
        </authorList>
    </citation>
    <scope>NUCLEOTIDE SEQUENCE [LARGE SCALE GENOMIC DNA]</scope>
    <source>
        <strain evidence="7">MIMBbqt21</strain>
    </source>
</reference>
<dbReference type="SMART" id="SM00365">
    <property type="entry name" value="LRR_SD22"/>
    <property type="match status" value="4"/>
</dbReference>
<dbReference type="Pfam" id="PF00560">
    <property type="entry name" value="LRR_1"/>
    <property type="match status" value="1"/>
</dbReference>
<keyword evidence="3" id="KW-0472">Membrane</keyword>
<dbReference type="FunFam" id="3.80.10.10:FF:000041">
    <property type="entry name" value="LRR receptor-like serine/threonine-protein kinase ERECTA"/>
    <property type="match status" value="2"/>
</dbReference>
<comment type="caution">
    <text evidence="7">The sequence shown here is derived from an EMBL/GenBank/DDBJ whole genome shotgun (WGS) entry which is preliminary data.</text>
</comment>
<dbReference type="Proteomes" id="UP000194873">
    <property type="component" value="Unassembled WGS sequence"/>
</dbReference>
<dbReference type="InterPro" id="IPR045619">
    <property type="entry name" value="DUF6443"/>
</dbReference>
<evidence type="ECO:0000313" key="7">
    <source>
        <dbReference type="EMBL" id="OUJ69392.1"/>
    </source>
</evidence>
<feature type="region of interest" description="Disordered" evidence="4">
    <location>
        <begin position="1888"/>
        <end position="1923"/>
    </location>
</feature>
<accession>A0A243W8C0</accession>
<keyword evidence="1" id="KW-0433">Leucine-rich repeat</keyword>
<dbReference type="InterPro" id="IPR001611">
    <property type="entry name" value="Leu-rich_rpt"/>
</dbReference>
<evidence type="ECO:0008006" key="9">
    <source>
        <dbReference type="Google" id="ProtNLM"/>
    </source>
</evidence>
<gene>
    <name evidence="7" type="ORF">BXP70_26510</name>
</gene>
<evidence type="ECO:0000256" key="2">
    <source>
        <dbReference type="ARBA" id="ARBA00022737"/>
    </source>
</evidence>